<evidence type="ECO:0000256" key="3">
    <source>
        <dbReference type="ARBA" id="ARBA00023125"/>
    </source>
</evidence>
<evidence type="ECO:0000256" key="7">
    <source>
        <dbReference type="ARBA" id="ARBA00042290"/>
    </source>
</evidence>
<dbReference type="PRINTS" id="PR00925">
    <property type="entry name" value="NONHISHMG17"/>
</dbReference>
<evidence type="ECO:0000313" key="9">
    <source>
        <dbReference type="EMBL" id="KAK2081864.1"/>
    </source>
</evidence>
<keyword evidence="3" id="KW-0238">DNA-binding</keyword>
<feature type="compositionally biased region" description="Basic and acidic residues" evidence="8">
    <location>
        <begin position="59"/>
        <end position="76"/>
    </location>
</feature>
<dbReference type="Pfam" id="PF01101">
    <property type="entry name" value="HMG14_17"/>
    <property type="match status" value="1"/>
</dbReference>
<dbReference type="EMBL" id="JASSZA010000052">
    <property type="protein sequence ID" value="KAK2081864.1"/>
    <property type="molecule type" value="Genomic_DNA"/>
</dbReference>
<proteinExistence type="inferred from homology"/>
<comment type="similarity">
    <text evidence="2">Belongs to the HMGN family.</text>
</comment>
<evidence type="ECO:0000313" key="10">
    <source>
        <dbReference type="Proteomes" id="UP001266305"/>
    </source>
</evidence>
<organism evidence="9 10">
    <name type="scientific">Saguinus oedipus</name>
    <name type="common">Cotton-top tamarin</name>
    <name type="synonym">Oedipomidas oedipus</name>
    <dbReference type="NCBI Taxonomy" id="9490"/>
    <lineage>
        <taxon>Eukaryota</taxon>
        <taxon>Metazoa</taxon>
        <taxon>Chordata</taxon>
        <taxon>Craniata</taxon>
        <taxon>Vertebrata</taxon>
        <taxon>Euteleostomi</taxon>
        <taxon>Mammalia</taxon>
        <taxon>Eutheria</taxon>
        <taxon>Euarchontoglires</taxon>
        <taxon>Primates</taxon>
        <taxon>Haplorrhini</taxon>
        <taxon>Platyrrhini</taxon>
        <taxon>Cebidae</taxon>
        <taxon>Callitrichinae</taxon>
        <taxon>Saguinus</taxon>
    </lineage>
</organism>
<dbReference type="InterPro" id="IPR000079">
    <property type="entry name" value="HMGN_fam"/>
</dbReference>
<comment type="subcellular location">
    <subcellularLocation>
        <location evidence="1">Nucleus</location>
    </subcellularLocation>
</comment>
<reference evidence="9 10" key="1">
    <citation type="submission" date="2023-05" db="EMBL/GenBank/DDBJ databases">
        <title>B98-5 Cell Line De Novo Hybrid Assembly: An Optical Mapping Approach.</title>
        <authorList>
            <person name="Kananen K."/>
            <person name="Auerbach J.A."/>
            <person name="Kautto E."/>
            <person name="Blachly J.S."/>
        </authorList>
    </citation>
    <scope>NUCLEOTIDE SEQUENCE [LARGE SCALE GENOMIC DNA]</scope>
    <source>
        <strain evidence="9">B95-8</strain>
        <tissue evidence="9">Cell line</tissue>
    </source>
</reference>
<protein>
    <recommendedName>
        <fullName evidence="6">Non-histone chromosomal protein HMG-17</fullName>
    </recommendedName>
    <alternativeName>
        <fullName evidence="7">High mobility group nucleosome-binding domain-containing protein 2</fullName>
    </alternativeName>
</protein>
<evidence type="ECO:0000256" key="6">
    <source>
        <dbReference type="ARBA" id="ARBA00040304"/>
    </source>
</evidence>
<evidence type="ECO:0000256" key="4">
    <source>
        <dbReference type="ARBA" id="ARBA00023242"/>
    </source>
</evidence>
<dbReference type="PROSITE" id="PS00355">
    <property type="entry name" value="HMG14_17"/>
    <property type="match status" value="1"/>
</dbReference>
<sequence>MLKEIKPQRRSARLSAKPAPPKPEPKPKKAPAKKGEKVPKGKKGKADAGKEGNNPAENGDAKTDQAQKAEDAGDAK</sequence>
<feature type="compositionally biased region" description="Basic and acidic residues" evidence="8">
    <location>
        <begin position="23"/>
        <end position="50"/>
    </location>
</feature>
<evidence type="ECO:0000256" key="1">
    <source>
        <dbReference type="ARBA" id="ARBA00004123"/>
    </source>
</evidence>
<keyword evidence="4" id="KW-0539">Nucleus</keyword>
<name>A0ABQ9TAX3_SAGOE</name>
<feature type="region of interest" description="Disordered" evidence="8">
    <location>
        <begin position="1"/>
        <end position="76"/>
    </location>
</feature>
<dbReference type="SMART" id="SM00527">
    <property type="entry name" value="HMG17"/>
    <property type="match status" value="1"/>
</dbReference>
<evidence type="ECO:0000256" key="8">
    <source>
        <dbReference type="SAM" id="MobiDB-lite"/>
    </source>
</evidence>
<gene>
    <name evidence="9" type="primary">HMGN2_1</name>
    <name evidence="9" type="ORF">P7K49_039873</name>
</gene>
<dbReference type="PANTHER" id="PTHR23087:SF13">
    <property type="entry name" value="NON-HISTONE CHROMOSOMAL PROTEIN HMG-17"/>
    <property type="match status" value="1"/>
</dbReference>
<keyword evidence="10" id="KW-1185">Reference proteome</keyword>
<dbReference type="PANTHER" id="PTHR23087">
    <property type="entry name" value="NONHISTONE CHROMOSOMAL PROTEIN HMG"/>
    <property type="match status" value="1"/>
</dbReference>
<comment type="caution">
    <text evidence="9">The sequence shown here is derived from an EMBL/GenBank/DDBJ whole genome shotgun (WGS) entry which is preliminary data.</text>
</comment>
<comment type="function">
    <text evidence="5">Binds to the inner side of the nucleosomal DNA thus altering the interaction between the DNA and the histone octamer. May be involved in the process which maintains transcribable genes in a unique chromatin conformation.</text>
</comment>
<dbReference type="Proteomes" id="UP001266305">
    <property type="component" value="Unassembled WGS sequence"/>
</dbReference>
<accession>A0ABQ9TAX3</accession>
<evidence type="ECO:0000256" key="2">
    <source>
        <dbReference type="ARBA" id="ARBA00007696"/>
    </source>
</evidence>
<evidence type="ECO:0000256" key="5">
    <source>
        <dbReference type="ARBA" id="ARBA00037490"/>
    </source>
</evidence>